<dbReference type="PANTHER" id="PTHR47690:SF1">
    <property type="entry name" value="GLUCOKINASE"/>
    <property type="match status" value="1"/>
</dbReference>
<dbReference type="Gene3D" id="3.40.367.20">
    <property type="match status" value="1"/>
</dbReference>
<evidence type="ECO:0000256" key="2">
    <source>
        <dbReference type="ARBA" id="ARBA00022777"/>
    </source>
</evidence>
<name>A0A1L3I808_9RHOB</name>
<dbReference type="PANTHER" id="PTHR47690">
    <property type="entry name" value="GLUCOKINASE"/>
    <property type="match status" value="1"/>
</dbReference>
<evidence type="ECO:0000256" key="1">
    <source>
        <dbReference type="ARBA" id="ARBA00022679"/>
    </source>
</evidence>
<dbReference type="Gene3D" id="3.30.420.40">
    <property type="match status" value="1"/>
</dbReference>
<dbReference type="GO" id="GO:0006096">
    <property type="term" value="P:glycolytic process"/>
    <property type="evidence" value="ECO:0007669"/>
    <property type="project" value="InterPro"/>
</dbReference>
<evidence type="ECO:0000256" key="3">
    <source>
        <dbReference type="RuleBase" id="RU004046"/>
    </source>
</evidence>
<dbReference type="InterPro" id="IPR003836">
    <property type="entry name" value="Glucokinase"/>
</dbReference>
<dbReference type="EC" id="2.7.1.2" evidence="4"/>
<accession>A0A1L3I808</accession>
<dbReference type="GO" id="GO:0005524">
    <property type="term" value="F:ATP binding"/>
    <property type="evidence" value="ECO:0007669"/>
    <property type="project" value="InterPro"/>
</dbReference>
<dbReference type="KEGG" id="php:PhaeoP97_02814"/>
<organism evidence="4 5">
    <name type="scientific">Phaeobacter porticola</name>
    <dbReference type="NCBI Taxonomy" id="1844006"/>
    <lineage>
        <taxon>Bacteria</taxon>
        <taxon>Pseudomonadati</taxon>
        <taxon>Pseudomonadota</taxon>
        <taxon>Alphaproteobacteria</taxon>
        <taxon>Rhodobacterales</taxon>
        <taxon>Roseobacteraceae</taxon>
        <taxon>Phaeobacter</taxon>
    </lineage>
</organism>
<evidence type="ECO:0000313" key="4">
    <source>
        <dbReference type="EMBL" id="APG48191.1"/>
    </source>
</evidence>
<dbReference type="InterPro" id="IPR050201">
    <property type="entry name" value="Bacterial_glucokinase"/>
</dbReference>
<dbReference type="InterPro" id="IPR043129">
    <property type="entry name" value="ATPase_NBD"/>
</dbReference>
<sequence>MSTDITVLVGDVGGSNTRLALAGPEIGVTALQSFANDSFSSLDDVLAAYCAQPDLPSLAGACIAVAGPVYGDEYQLTNRNWHGTTAGLAQQLQLGENARVDVINDLAALGHSLPALIPGQLSSLRAGHQRGKQALVAGIGTGFNVSLSVDGHTAEAEMGHTSLSAPVARDLAALLGDKIGEFATNEDLFSGRGLVRYHQALHGVAAEGGAQIVAAYQDDSTSAAAHTVTSWARLLGHFARELVPTYMPGQGIFFAGSVARGVLGTPAREDFLNSFLQPATGVQSRCETTPLWLITDDAAGVSGAARFAIDVAGGAG</sequence>
<dbReference type="Proteomes" id="UP000183859">
    <property type="component" value="Chromosome"/>
</dbReference>
<dbReference type="AlphaFoldDB" id="A0A1L3I808"/>
<dbReference type="OrthoDB" id="9765195at2"/>
<dbReference type="SUPFAM" id="SSF53067">
    <property type="entry name" value="Actin-like ATPase domain"/>
    <property type="match status" value="1"/>
</dbReference>
<dbReference type="CDD" id="cd24008">
    <property type="entry name" value="ASKHA_NBD_GLK"/>
    <property type="match status" value="1"/>
</dbReference>
<dbReference type="RefSeq" id="WP_072505561.1">
    <property type="nucleotide sequence ID" value="NZ_CP016364.1"/>
</dbReference>
<protein>
    <submittedName>
        <fullName evidence="4">Glucokinase Glk</fullName>
        <ecNumber evidence="4">2.7.1.2</ecNumber>
    </submittedName>
</protein>
<keyword evidence="1 4" id="KW-0808">Transferase</keyword>
<keyword evidence="2 4" id="KW-0418">Kinase</keyword>
<comment type="similarity">
    <text evidence="3">Belongs to the bacterial glucokinase family.</text>
</comment>
<dbReference type="GO" id="GO:0005536">
    <property type="term" value="F:D-glucose binding"/>
    <property type="evidence" value="ECO:0007669"/>
    <property type="project" value="InterPro"/>
</dbReference>
<dbReference type="STRING" id="1844006.PhaeoP97_02814"/>
<keyword evidence="5" id="KW-1185">Reference proteome</keyword>
<dbReference type="EMBL" id="CP016364">
    <property type="protein sequence ID" value="APG48191.1"/>
    <property type="molecule type" value="Genomic_DNA"/>
</dbReference>
<dbReference type="GO" id="GO:0005829">
    <property type="term" value="C:cytosol"/>
    <property type="evidence" value="ECO:0007669"/>
    <property type="project" value="TreeGrafter"/>
</dbReference>
<reference evidence="5" key="1">
    <citation type="submission" date="2016-07" db="EMBL/GenBank/DDBJ databases">
        <title>Phaeobacter portensis sp. nov., a tropodithietic acid producing bacterium isolated from a German harbor.</title>
        <authorList>
            <person name="Freese H.M."/>
            <person name="Bunk B."/>
            <person name="Breider S."/>
            <person name="Brinkhoff T."/>
        </authorList>
    </citation>
    <scope>NUCLEOTIDE SEQUENCE [LARGE SCALE GENOMIC DNA]</scope>
    <source>
        <strain evidence="5">P97</strain>
    </source>
</reference>
<dbReference type="Pfam" id="PF02685">
    <property type="entry name" value="Glucokinase"/>
    <property type="match status" value="1"/>
</dbReference>
<gene>
    <name evidence="4" type="primary">glk</name>
    <name evidence="4" type="ORF">PhaeoP97_02814</name>
</gene>
<evidence type="ECO:0000313" key="5">
    <source>
        <dbReference type="Proteomes" id="UP000183859"/>
    </source>
</evidence>
<proteinExistence type="inferred from homology"/>
<dbReference type="GO" id="GO:0004340">
    <property type="term" value="F:glucokinase activity"/>
    <property type="evidence" value="ECO:0007669"/>
    <property type="project" value="UniProtKB-EC"/>
</dbReference>